<protein>
    <submittedName>
        <fullName evidence="7">Heme peroxidase</fullName>
    </submittedName>
</protein>
<evidence type="ECO:0000256" key="6">
    <source>
        <dbReference type="PIRSR" id="PIRSR619791-2"/>
    </source>
</evidence>
<dbReference type="InterPro" id="IPR037120">
    <property type="entry name" value="Haem_peroxidase_sf_animal"/>
</dbReference>
<dbReference type="InterPro" id="IPR001128">
    <property type="entry name" value="Cyt_P450"/>
</dbReference>
<dbReference type="SUPFAM" id="SSF48264">
    <property type="entry name" value="Cytochrome P450"/>
    <property type="match status" value="1"/>
</dbReference>
<evidence type="ECO:0000256" key="3">
    <source>
        <dbReference type="ARBA" id="ARBA00022964"/>
    </source>
</evidence>
<dbReference type="AlphaFoldDB" id="A0A5N6TYE3"/>
<dbReference type="PANTHER" id="PTHR11903:SF13">
    <property type="entry name" value="LINOLEATE 10R-LIPOXYGENASE"/>
    <property type="match status" value="1"/>
</dbReference>
<sequence>MEIVISMVSSLPRGSKTRTKLTNSLINGLWDSLEHPPISFLGNEYQYRTADGSNNNIHFPDLGKANMPYAKSIQSQTFPHGVQPDPGLLFDLCMKRETFRENEAGISSVLFHHAAIIIHDLFHTDPFDQNRNLCSSYLDLAPLYGSSHKEQMAMRTREKGLLKADCFSDKRLLGQPPGVATILILYNRFHNYVAQMLLQVNEGGRFTGMDEHKQDEDLFQTARLITGGLYINISMHDYLRAITNVHQTGSNWTLDPRVEIPNNIFKQGTERGIGNHVSAEFNLLYRFHPAISQQDEAWISNFFDLIFDGQPPDEIEIKDFVKAAMKFEKSIPDEPEKRGFQKSDNIERGPDGRFKDADLVRVLKDSIEAPAGSFGPKHVPAAMRIIEIVGIKRSREWRSATLNEFRKFFKLQPHQTFEDISVNPDVSDALSSLYGHPDLVESYPGLWIEDAKPRMDPGSGFCAPYTVGRAVLSDAVTLVRSDRFNTKDYHVGNLTSWGMAEVQQDYETLGGSMFYKLIQRTLPGWFPYNSLHAMQPMYTKNMNREIATKLGTIGQYSEADPKPPKAPVMLEKYVTIKEVLNDPKRFPMPLGFQYFNLLPDHKVEFMLGGDLDKHRNQRNLVGNLLYGSGDLKSILHSFLNEQVEAHLNHAYYQIGKKTYQFDFVKDVAIPVLTRFLADLFLLDLKTDENPSGSYDIEGLYKDIHTMYNWGYDNTDPANSWNLRRKAQQAFRRLLDSAKKTIRKEANAGLTKAVSTTVKRAEHLNRTPTLREFGREFIGQLVAKGKPKSEISDIMIFTPLGAIGPCVTEAYIPKHQVTKILHYLIAEPGNTDHIQNLLTRFGNGTDKAHHELRRYVLELQRFVTSEKTLRLTHENCTVQGQKFKKGDLVICDLAAASRDPAGYPDPEAVKLDRPLHDYMAYAISPHQCIGQSMAVSYMVAMLRGVLKLKNLRPAPGPMGELKRVIVPGVGEKFLSEDWSTIIGDAQSWKLQFENDGMGILGAST</sequence>
<dbReference type="CDD" id="cd20612">
    <property type="entry name" value="CYP_LDS-like_C"/>
    <property type="match status" value="1"/>
</dbReference>
<dbReference type="GO" id="GO:0006979">
    <property type="term" value="P:response to oxidative stress"/>
    <property type="evidence" value="ECO:0007669"/>
    <property type="project" value="InterPro"/>
</dbReference>
<keyword evidence="3" id="KW-0223">Dioxygenase</keyword>
<dbReference type="CDD" id="cd09817">
    <property type="entry name" value="linoleate_diol_synthase_like"/>
    <property type="match status" value="1"/>
</dbReference>
<dbReference type="InterPro" id="IPR034812">
    <property type="entry name" value="Ppo-like_N"/>
</dbReference>
<evidence type="ECO:0000256" key="1">
    <source>
        <dbReference type="ARBA" id="ARBA00011881"/>
    </source>
</evidence>
<dbReference type="GO" id="GO:0006631">
    <property type="term" value="P:fatty acid metabolic process"/>
    <property type="evidence" value="ECO:0007669"/>
    <property type="project" value="UniProtKB-ARBA"/>
</dbReference>
<dbReference type="Gene3D" id="1.10.640.10">
    <property type="entry name" value="Haem peroxidase domain superfamily, animal type"/>
    <property type="match status" value="1"/>
</dbReference>
<accession>A0A5N6TYE3</accession>
<dbReference type="PANTHER" id="PTHR11903">
    <property type="entry name" value="PROSTAGLANDIN G/H SYNTHASE"/>
    <property type="match status" value="1"/>
</dbReference>
<evidence type="ECO:0000256" key="4">
    <source>
        <dbReference type="ARBA" id="ARBA00023002"/>
    </source>
</evidence>
<dbReference type="GO" id="GO:0004601">
    <property type="term" value="F:peroxidase activity"/>
    <property type="evidence" value="ECO:0007669"/>
    <property type="project" value="UniProtKB-KW"/>
</dbReference>
<organism evidence="7 8">
    <name type="scientific">Aspergillus avenaceus</name>
    <dbReference type="NCBI Taxonomy" id="36643"/>
    <lineage>
        <taxon>Eukaryota</taxon>
        <taxon>Fungi</taxon>
        <taxon>Dikarya</taxon>
        <taxon>Ascomycota</taxon>
        <taxon>Pezizomycotina</taxon>
        <taxon>Eurotiomycetes</taxon>
        <taxon>Eurotiomycetidae</taxon>
        <taxon>Eurotiales</taxon>
        <taxon>Aspergillaceae</taxon>
        <taxon>Aspergillus</taxon>
        <taxon>Aspergillus subgen. Circumdati</taxon>
    </lineage>
</organism>
<keyword evidence="5 6" id="KW-0408">Iron</keyword>
<keyword evidence="7" id="KW-0575">Peroxidase</keyword>
<reference evidence="7 8" key="1">
    <citation type="submission" date="2019-04" db="EMBL/GenBank/DDBJ databases">
        <title>Friends and foes A comparative genomics study of 23 Aspergillus species from section Flavi.</title>
        <authorList>
            <consortium name="DOE Joint Genome Institute"/>
            <person name="Kjaerbolling I."/>
            <person name="Vesth T."/>
            <person name="Frisvad J.C."/>
            <person name="Nybo J.L."/>
            <person name="Theobald S."/>
            <person name="Kildgaard S."/>
            <person name="Isbrandt T."/>
            <person name="Kuo A."/>
            <person name="Sato A."/>
            <person name="Lyhne E.K."/>
            <person name="Kogle M.E."/>
            <person name="Wiebenga A."/>
            <person name="Kun R.S."/>
            <person name="Lubbers R.J."/>
            <person name="Makela M.R."/>
            <person name="Barry K."/>
            <person name="Chovatia M."/>
            <person name="Clum A."/>
            <person name="Daum C."/>
            <person name="Haridas S."/>
            <person name="He G."/>
            <person name="LaButti K."/>
            <person name="Lipzen A."/>
            <person name="Mondo S."/>
            <person name="Riley R."/>
            <person name="Salamov A."/>
            <person name="Simmons B.A."/>
            <person name="Magnuson J.K."/>
            <person name="Henrissat B."/>
            <person name="Mortensen U.H."/>
            <person name="Larsen T.O."/>
            <person name="Devries R.P."/>
            <person name="Grigoriev I.V."/>
            <person name="Machida M."/>
            <person name="Baker S.E."/>
            <person name="Andersen M.R."/>
        </authorList>
    </citation>
    <scope>NUCLEOTIDE SEQUENCE [LARGE SCALE GENOMIC DNA]</scope>
    <source>
        <strain evidence="7 8">IBT 18842</strain>
    </source>
</reference>
<evidence type="ECO:0000256" key="2">
    <source>
        <dbReference type="ARBA" id="ARBA00022723"/>
    </source>
</evidence>
<keyword evidence="6" id="KW-0349">Heme</keyword>
<dbReference type="Proteomes" id="UP000325780">
    <property type="component" value="Unassembled WGS sequence"/>
</dbReference>
<gene>
    <name evidence="7" type="ORF">BDV25DRAFT_128858</name>
</gene>
<dbReference type="InterPro" id="IPR036396">
    <property type="entry name" value="Cyt_P450_sf"/>
</dbReference>
<dbReference type="GO" id="GO:0020037">
    <property type="term" value="F:heme binding"/>
    <property type="evidence" value="ECO:0007669"/>
    <property type="project" value="InterPro"/>
</dbReference>
<dbReference type="GO" id="GO:0051213">
    <property type="term" value="F:dioxygenase activity"/>
    <property type="evidence" value="ECO:0007669"/>
    <property type="project" value="UniProtKB-KW"/>
</dbReference>
<dbReference type="InterPro" id="IPR019791">
    <property type="entry name" value="Haem_peroxidase_animal"/>
</dbReference>
<dbReference type="InterPro" id="IPR010255">
    <property type="entry name" value="Haem_peroxidase_sf"/>
</dbReference>
<evidence type="ECO:0000313" key="7">
    <source>
        <dbReference type="EMBL" id="KAE8151335.1"/>
    </source>
</evidence>
<dbReference type="InterPro" id="IPR050783">
    <property type="entry name" value="Oxylipin_biosynth_metab"/>
</dbReference>
<dbReference type="SUPFAM" id="SSF48113">
    <property type="entry name" value="Heme-dependent peroxidases"/>
    <property type="match status" value="1"/>
</dbReference>
<feature type="binding site" description="axial binding residue" evidence="6">
    <location>
        <position position="288"/>
    </location>
    <ligand>
        <name>heme b</name>
        <dbReference type="ChEBI" id="CHEBI:60344"/>
    </ligand>
    <ligandPart>
        <name>Fe</name>
        <dbReference type="ChEBI" id="CHEBI:18248"/>
    </ligandPart>
</feature>
<dbReference type="PROSITE" id="PS50292">
    <property type="entry name" value="PEROXIDASE_3"/>
    <property type="match status" value="1"/>
</dbReference>
<keyword evidence="8" id="KW-1185">Reference proteome</keyword>
<dbReference type="Pfam" id="PF00067">
    <property type="entry name" value="p450"/>
    <property type="match status" value="1"/>
</dbReference>
<evidence type="ECO:0000313" key="8">
    <source>
        <dbReference type="Proteomes" id="UP000325780"/>
    </source>
</evidence>
<dbReference type="Gene3D" id="1.10.630.10">
    <property type="entry name" value="Cytochrome P450"/>
    <property type="match status" value="1"/>
</dbReference>
<proteinExistence type="predicted"/>
<keyword evidence="4" id="KW-0560">Oxidoreductase</keyword>
<keyword evidence="2 6" id="KW-0479">Metal-binding</keyword>
<dbReference type="GO" id="GO:0004497">
    <property type="term" value="F:monooxygenase activity"/>
    <property type="evidence" value="ECO:0007669"/>
    <property type="project" value="InterPro"/>
</dbReference>
<name>A0A5N6TYE3_ASPAV</name>
<dbReference type="Pfam" id="PF03098">
    <property type="entry name" value="An_peroxidase"/>
    <property type="match status" value="1"/>
</dbReference>
<dbReference type="GO" id="GO:0005506">
    <property type="term" value="F:iron ion binding"/>
    <property type="evidence" value="ECO:0007669"/>
    <property type="project" value="InterPro"/>
</dbReference>
<dbReference type="EMBL" id="ML742073">
    <property type="protein sequence ID" value="KAE8151335.1"/>
    <property type="molecule type" value="Genomic_DNA"/>
</dbReference>
<comment type="subunit">
    <text evidence="1">Homotetramer.</text>
</comment>
<dbReference type="OrthoDB" id="823504at2759"/>
<evidence type="ECO:0000256" key="5">
    <source>
        <dbReference type="ARBA" id="ARBA00023004"/>
    </source>
</evidence>
<dbReference type="GO" id="GO:0016705">
    <property type="term" value="F:oxidoreductase activity, acting on paired donors, with incorporation or reduction of molecular oxygen"/>
    <property type="evidence" value="ECO:0007669"/>
    <property type="project" value="InterPro"/>
</dbReference>